<evidence type="ECO:0008006" key="3">
    <source>
        <dbReference type="Google" id="ProtNLM"/>
    </source>
</evidence>
<keyword evidence="2" id="KW-1185">Reference proteome</keyword>
<evidence type="ECO:0000313" key="1">
    <source>
        <dbReference type="EMBL" id="RSL19038.1"/>
    </source>
</evidence>
<protein>
    <recommendedName>
        <fullName evidence="3">Glycosyl hydrolase family 67</fullName>
    </recommendedName>
</protein>
<reference evidence="1 2" key="1">
    <citation type="submission" date="2018-12" db="EMBL/GenBank/DDBJ databases">
        <title>Sequencing of bacterial isolates from soil warming experiment in Harvard Forest, Massachusetts, USA.</title>
        <authorList>
            <person name="Deangelis K."/>
        </authorList>
    </citation>
    <scope>NUCLEOTIDE SEQUENCE [LARGE SCALE GENOMIC DNA]</scope>
    <source>
        <strain evidence="1 2">EB153</strain>
    </source>
</reference>
<dbReference type="OrthoDB" id="99887at2"/>
<proteinExistence type="predicted"/>
<sequence length="877" mass="97937">MQLAAAAASSISKSAQAARRLNGYVEIKVDPAEDITRTSSVAWAIDQLRASLKDKEITMQGSGKAAATIVIAPLKSAFTTGFVLPEERKPEMIALIPHHDSENLILVSGIDARGFIYGLLELTDRVRAADDVLDALTLDAPVVETTPNRVRSVARAFCSEIEDKSWFYDRDFWTHYLDSLVFARFNRFNFTLGIGYDFPTGVTGDYLHFPYPYLVKLTAYPDVRVDPPLPSVEREKNLEALQFIAAETERRGLDFQLAIWTHAYEWTASPNSDHHILGLTPATHASYCRDALAELLKLCPQIKGVTLRVHGESGIPEGSYGFWETLFEAFRSAGRPIEIDMHAKGLDQRMIDLGHRTGMRLTAGAKFWAEHLGIGYHQADIRATEYPRENVTGTFAVSNGTRNFTRYGYGDFYQQGNGIELLYRVWPGTQRHLLWGDAALASGYGHAANFCGAAGMEFLEPLTFKGREGSGHSDGRNAYANQQLFSSNLDTGKFDVTYFLWGRHLYNPETAPEAYRRYLKRTYGDADEHLEIALANSSRILPLVTTAWLPSASNHSLWVELYTPTSILPVKGKPLYSDSPAPHNVSAVSPLDPQLFVSIESYAQTLVRNAIIPHYHPLEVAHWIDEMVTQSSSALAKAKKSAPGRMSSPAFRRAEEDILILNGLGRYFASLFRAALCYSLFQSTGDKQIAAEGLKFYRSALESWRAMSVEAKSVYLSDVSYGSTPNRRGHWIDRIPEIEKDVAALEQYFSSANVANTGVNAIALISVPRSRANYKASHTPAQAFHPGSDLTLRLQVAEPIIEAVLWYRHVTHAERWLSKPMVRGGQVFTAAIPGSYTQSPFPLQYYFELRNQTDATFYPPINVTLSNQPYFSVHRRM</sequence>
<accession>A0A428MQ72</accession>
<dbReference type="Proteomes" id="UP000269669">
    <property type="component" value="Unassembled WGS sequence"/>
</dbReference>
<dbReference type="EMBL" id="RSDW01000001">
    <property type="protein sequence ID" value="RSL19038.1"/>
    <property type="molecule type" value="Genomic_DNA"/>
</dbReference>
<evidence type="ECO:0000313" key="2">
    <source>
        <dbReference type="Proteomes" id="UP000269669"/>
    </source>
</evidence>
<organism evidence="1 2">
    <name type="scientific">Edaphobacter aggregans</name>
    <dbReference type="NCBI Taxonomy" id="570835"/>
    <lineage>
        <taxon>Bacteria</taxon>
        <taxon>Pseudomonadati</taxon>
        <taxon>Acidobacteriota</taxon>
        <taxon>Terriglobia</taxon>
        <taxon>Terriglobales</taxon>
        <taxon>Acidobacteriaceae</taxon>
        <taxon>Edaphobacter</taxon>
    </lineage>
</organism>
<dbReference type="AlphaFoldDB" id="A0A428MQ72"/>
<dbReference type="RefSeq" id="WP_125487309.1">
    <property type="nucleotide sequence ID" value="NZ_RSDW01000001.1"/>
</dbReference>
<gene>
    <name evidence="1" type="ORF">EDE15_4653</name>
</gene>
<name>A0A428MQ72_9BACT</name>
<comment type="caution">
    <text evidence="1">The sequence shown here is derived from an EMBL/GenBank/DDBJ whole genome shotgun (WGS) entry which is preliminary data.</text>
</comment>